<dbReference type="OrthoDB" id="1731907at2759"/>
<dbReference type="Proteomes" id="UP000087766">
    <property type="component" value="Chromosome 8"/>
</dbReference>
<proteinExistence type="predicted"/>
<dbReference type="InterPro" id="IPR058352">
    <property type="entry name" value="DUF8039"/>
</dbReference>
<evidence type="ECO:0000313" key="3">
    <source>
        <dbReference type="Proteomes" id="UP000087766"/>
    </source>
</evidence>
<accession>A0A1S3UZH9</accession>
<dbReference type="Pfam" id="PF26133">
    <property type="entry name" value="DUF8039"/>
    <property type="match status" value="1"/>
</dbReference>
<gene>
    <name evidence="4" type="primary">LOC106770177</name>
</gene>
<evidence type="ECO:0000259" key="2">
    <source>
        <dbReference type="Pfam" id="PF26133"/>
    </source>
</evidence>
<dbReference type="KEGG" id="vra:106770177"/>
<feature type="compositionally biased region" description="Polar residues" evidence="1">
    <location>
        <begin position="7"/>
        <end position="16"/>
    </location>
</feature>
<organism evidence="3 4">
    <name type="scientific">Vigna radiata var. radiata</name>
    <name type="common">Mung bean</name>
    <name type="synonym">Phaseolus aureus</name>
    <dbReference type="NCBI Taxonomy" id="3916"/>
    <lineage>
        <taxon>Eukaryota</taxon>
        <taxon>Viridiplantae</taxon>
        <taxon>Streptophyta</taxon>
        <taxon>Embryophyta</taxon>
        <taxon>Tracheophyta</taxon>
        <taxon>Spermatophyta</taxon>
        <taxon>Magnoliopsida</taxon>
        <taxon>eudicotyledons</taxon>
        <taxon>Gunneridae</taxon>
        <taxon>Pentapetalae</taxon>
        <taxon>rosids</taxon>
        <taxon>fabids</taxon>
        <taxon>Fabales</taxon>
        <taxon>Fabaceae</taxon>
        <taxon>Papilionoideae</taxon>
        <taxon>50 kb inversion clade</taxon>
        <taxon>NPAAA clade</taxon>
        <taxon>indigoferoid/millettioid clade</taxon>
        <taxon>Phaseoleae</taxon>
        <taxon>Vigna</taxon>
    </lineage>
</organism>
<sequence length="325" mass="35831">MIREASSLATGDQSDLVSPPPRHEKWKRARTKPSGEYTSEETRLVAEKIDNLVEKSSQGSFTQEGRDDILAVAIGRPEHPGYICGVGQGVGLKQFFGGPTRKVTLSQLSESDKKVLKNEFKKELFPKLRDELLAEMKSEMASIGLAIQVPPKGASHVASTKGSCPLPEESGDGADVPVDCELYVDDPHLHLMALGKIYNLGSTIHLEAITDDMLRVVVVDIKDSSARVPLPSEEVQTVGQAPGNFIIWPARLAKPILDISKKTNIVTPPQPQLKYKVDLSFTLVVFSDSLSDAHHLRVHYIRLPLYLIHLRISEEPSSTKTNYHN</sequence>
<name>A0A1S3UZH9_VIGRR</name>
<dbReference type="GeneID" id="106770177"/>
<feature type="domain" description="DUF8039" evidence="2">
    <location>
        <begin position="176"/>
        <end position="251"/>
    </location>
</feature>
<reference evidence="4" key="2">
    <citation type="submission" date="2025-08" db="UniProtKB">
        <authorList>
            <consortium name="RefSeq"/>
        </authorList>
    </citation>
    <scope>IDENTIFICATION</scope>
    <source>
        <tissue evidence="4">Leaf</tissue>
    </source>
</reference>
<dbReference type="PANTHER" id="PTHR33018">
    <property type="entry name" value="OS10G0338966 PROTEIN-RELATED"/>
    <property type="match status" value="1"/>
</dbReference>
<dbReference type="PANTHER" id="PTHR33018:SF34">
    <property type="entry name" value="OS02G0472350 PROTEIN"/>
    <property type="match status" value="1"/>
</dbReference>
<reference evidence="3" key="1">
    <citation type="journal article" date="2014" name="Nat. Commun.">
        <title>Genome sequence of mungbean and insights into evolution within Vigna species.</title>
        <authorList>
            <person name="Kang Y.J."/>
            <person name="Kim S.K."/>
            <person name="Kim M.Y."/>
            <person name="Lestari P."/>
            <person name="Kim K.H."/>
            <person name="Ha B.K."/>
            <person name="Jun T.H."/>
            <person name="Hwang W.J."/>
            <person name="Lee T."/>
            <person name="Lee J."/>
            <person name="Shim S."/>
            <person name="Yoon M.Y."/>
            <person name="Jang Y.E."/>
            <person name="Han K.S."/>
            <person name="Taeprayoon P."/>
            <person name="Yoon N."/>
            <person name="Somta P."/>
            <person name="Tanya P."/>
            <person name="Kim K.S."/>
            <person name="Gwag J.G."/>
            <person name="Moon J.K."/>
            <person name="Lee Y.H."/>
            <person name="Park B.S."/>
            <person name="Bombarely A."/>
            <person name="Doyle J.J."/>
            <person name="Jackson S.A."/>
            <person name="Schafleitner R."/>
            <person name="Srinives P."/>
            <person name="Varshney R.K."/>
            <person name="Lee S.H."/>
        </authorList>
    </citation>
    <scope>NUCLEOTIDE SEQUENCE [LARGE SCALE GENOMIC DNA]</scope>
    <source>
        <strain evidence="3">cv. VC1973A</strain>
    </source>
</reference>
<keyword evidence="3" id="KW-1185">Reference proteome</keyword>
<evidence type="ECO:0000313" key="4">
    <source>
        <dbReference type="RefSeq" id="XP_014511486.2"/>
    </source>
</evidence>
<protein>
    <submittedName>
        <fullName evidence="4">Uncharacterized protein LOC106770177</fullName>
    </submittedName>
</protein>
<evidence type="ECO:0000256" key="1">
    <source>
        <dbReference type="SAM" id="MobiDB-lite"/>
    </source>
</evidence>
<dbReference type="AlphaFoldDB" id="A0A1S3UZH9"/>
<feature type="region of interest" description="Disordered" evidence="1">
    <location>
        <begin position="1"/>
        <end position="39"/>
    </location>
</feature>
<dbReference type="RefSeq" id="XP_014511486.2">
    <property type="nucleotide sequence ID" value="XM_014656000.2"/>
</dbReference>